<keyword evidence="5" id="KW-0699">rRNA-binding</keyword>
<evidence type="ECO:0000256" key="6">
    <source>
        <dbReference type="SAM" id="MobiDB-lite"/>
    </source>
</evidence>
<accession>A0A537IYE6</accession>
<proteinExistence type="inferred from homology"/>
<dbReference type="GO" id="GO:0005840">
    <property type="term" value="C:ribosome"/>
    <property type="evidence" value="ECO:0007669"/>
    <property type="project" value="UniProtKB-KW"/>
</dbReference>
<dbReference type="GO" id="GO:1990904">
    <property type="term" value="C:ribonucleoprotein complex"/>
    <property type="evidence" value="ECO:0007669"/>
    <property type="project" value="UniProtKB-KW"/>
</dbReference>
<comment type="function">
    <text evidence="5">Forms part of the polypeptide exit tunnel.</text>
</comment>
<organism evidence="7 8">
    <name type="scientific">Candidatus Segetimicrobium genomatis</name>
    <dbReference type="NCBI Taxonomy" id="2569760"/>
    <lineage>
        <taxon>Bacteria</taxon>
        <taxon>Bacillati</taxon>
        <taxon>Candidatus Sysuimicrobiota</taxon>
        <taxon>Candidatus Sysuimicrobiia</taxon>
        <taxon>Candidatus Sysuimicrobiales</taxon>
        <taxon>Candidatus Segetimicrobiaceae</taxon>
        <taxon>Candidatus Segetimicrobium</taxon>
    </lineage>
</organism>
<comment type="similarity">
    <text evidence="1 5">Belongs to the universal ribosomal protein uL4 family.</text>
</comment>
<feature type="region of interest" description="Disordered" evidence="6">
    <location>
        <begin position="49"/>
        <end position="78"/>
    </location>
</feature>
<dbReference type="InterPro" id="IPR023574">
    <property type="entry name" value="Ribosomal_uL4_dom_sf"/>
</dbReference>
<protein>
    <recommendedName>
        <fullName evidence="4 5">Large ribosomal subunit protein uL4</fullName>
    </recommendedName>
</protein>
<dbReference type="PANTHER" id="PTHR10746">
    <property type="entry name" value="50S RIBOSOMAL PROTEIN L4"/>
    <property type="match status" value="1"/>
</dbReference>
<dbReference type="AlphaFoldDB" id="A0A537IYE6"/>
<evidence type="ECO:0000256" key="4">
    <source>
        <dbReference type="ARBA" id="ARBA00035244"/>
    </source>
</evidence>
<dbReference type="InterPro" id="IPR013005">
    <property type="entry name" value="Ribosomal_uL4-like"/>
</dbReference>
<name>A0A537IYE6_9BACT</name>
<dbReference type="Proteomes" id="UP000318834">
    <property type="component" value="Unassembled WGS sequence"/>
</dbReference>
<evidence type="ECO:0000256" key="5">
    <source>
        <dbReference type="HAMAP-Rule" id="MF_01328"/>
    </source>
</evidence>
<dbReference type="PANTHER" id="PTHR10746:SF6">
    <property type="entry name" value="LARGE RIBOSOMAL SUBUNIT PROTEIN UL4M"/>
    <property type="match status" value="1"/>
</dbReference>
<evidence type="ECO:0000256" key="1">
    <source>
        <dbReference type="ARBA" id="ARBA00010528"/>
    </source>
</evidence>
<keyword evidence="5" id="KW-0694">RNA-binding</keyword>
<evidence type="ECO:0000313" key="8">
    <source>
        <dbReference type="Proteomes" id="UP000318834"/>
    </source>
</evidence>
<dbReference type="EMBL" id="VBAP01000026">
    <property type="protein sequence ID" value="TMI76295.1"/>
    <property type="molecule type" value="Genomic_DNA"/>
</dbReference>
<gene>
    <name evidence="5 7" type="primary">rplD</name>
    <name evidence="7" type="ORF">E6H05_04195</name>
</gene>
<dbReference type="Pfam" id="PF00573">
    <property type="entry name" value="Ribosomal_L4"/>
    <property type="match status" value="1"/>
</dbReference>
<evidence type="ECO:0000256" key="2">
    <source>
        <dbReference type="ARBA" id="ARBA00022980"/>
    </source>
</evidence>
<dbReference type="SUPFAM" id="SSF52166">
    <property type="entry name" value="Ribosomal protein L4"/>
    <property type="match status" value="1"/>
</dbReference>
<comment type="subunit">
    <text evidence="5">Part of the 50S ribosomal subunit.</text>
</comment>
<keyword evidence="3 5" id="KW-0687">Ribonucleoprotein</keyword>
<dbReference type="NCBIfam" id="TIGR03953">
    <property type="entry name" value="rplD_bact"/>
    <property type="match status" value="1"/>
</dbReference>
<dbReference type="InterPro" id="IPR002136">
    <property type="entry name" value="Ribosomal_uL4"/>
</dbReference>
<dbReference type="GO" id="GO:0006412">
    <property type="term" value="P:translation"/>
    <property type="evidence" value="ECO:0007669"/>
    <property type="project" value="UniProtKB-UniRule"/>
</dbReference>
<dbReference type="GO" id="GO:0003735">
    <property type="term" value="F:structural constituent of ribosome"/>
    <property type="evidence" value="ECO:0007669"/>
    <property type="project" value="InterPro"/>
</dbReference>
<evidence type="ECO:0000313" key="7">
    <source>
        <dbReference type="EMBL" id="TMI76295.1"/>
    </source>
</evidence>
<evidence type="ECO:0000256" key="3">
    <source>
        <dbReference type="ARBA" id="ARBA00023274"/>
    </source>
</evidence>
<dbReference type="Gene3D" id="3.40.1370.10">
    <property type="match status" value="1"/>
</dbReference>
<sequence>MPTAQVFDAEGKGTGTVELPAAVFGIKPHAAVVHEVLIAQLANRRAGTGATKTRGEVSGSTRKIWRQKGTGRARHGSRKAPIFVGGGITFGPRPRDYTQKTPQKVRHLAVRSALSAKAAAGQIVVIEPLALEAPRTKVIAGLLRQLPAGGKTLIITPVPDAVMVRSASNLPDVTVRPATSLSVHDLLRAERVVLTRPAVAALVEVFGQ</sequence>
<comment type="caution">
    <text evidence="7">The sequence shown here is derived from an EMBL/GenBank/DDBJ whole genome shotgun (WGS) entry which is preliminary data.</text>
</comment>
<comment type="function">
    <text evidence="5">One of the primary rRNA binding proteins, this protein initially binds near the 5'-end of the 23S rRNA. It is important during the early stages of 50S assembly. It makes multiple contacts with different domains of the 23S rRNA in the assembled 50S subunit and ribosome.</text>
</comment>
<dbReference type="HAMAP" id="MF_01328_B">
    <property type="entry name" value="Ribosomal_uL4_B"/>
    <property type="match status" value="1"/>
</dbReference>
<dbReference type="GO" id="GO:0019843">
    <property type="term" value="F:rRNA binding"/>
    <property type="evidence" value="ECO:0007669"/>
    <property type="project" value="UniProtKB-UniRule"/>
</dbReference>
<feature type="compositionally biased region" description="Basic residues" evidence="6">
    <location>
        <begin position="63"/>
        <end position="78"/>
    </location>
</feature>
<reference evidence="7 8" key="1">
    <citation type="journal article" date="2019" name="Nat. Microbiol.">
        <title>Mediterranean grassland soil C-N compound turnover is dependent on rainfall and depth, and is mediated by genomically divergent microorganisms.</title>
        <authorList>
            <person name="Diamond S."/>
            <person name="Andeer P.F."/>
            <person name="Li Z."/>
            <person name="Crits-Christoph A."/>
            <person name="Burstein D."/>
            <person name="Anantharaman K."/>
            <person name="Lane K.R."/>
            <person name="Thomas B.C."/>
            <person name="Pan C."/>
            <person name="Northen T.R."/>
            <person name="Banfield J.F."/>
        </authorList>
    </citation>
    <scope>NUCLEOTIDE SEQUENCE [LARGE SCALE GENOMIC DNA]</scope>
    <source>
        <strain evidence="7">NP_8</strain>
    </source>
</reference>
<keyword evidence="2 5" id="KW-0689">Ribosomal protein</keyword>